<organism evidence="1 2">
    <name type="scientific">Seiridium unicorne</name>
    <dbReference type="NCBI Taxonomy" id="138068"/>
    <lineage>
        <taxon>Eukaryota</taxon>
        <taxon>Fungi</taxon>
        <taxon>Dikarya</taxon>
        <taxon>Ascomycota</taxon>
        <taxon>Pezizomycotina</taxon>
        <taxon>Sordariomycetes</taxon>
        <taxon>Xylariomycetidae</taxon>
        <taxon>Amphisphaeriales</taxon>
        <taxon>Sporocadaceae</taxon>
        <taxon>Seiridium</taxon>
    </lineage>
</organism>
<protein>
    <submittedName>
        <fullName evidence="1">Uncharacterized protein</fullName>
    </submittedName>
</protein>
<gene>
    <name evidence="1" type="ORF">SUNI508_04152</name>
</gene>
<name>A0ABR2V8M0_9PEZI</name>
<sequence length="109" mass="11660">MDARVGVGFCARIDANSELRPDIVKARSLATMDIDVIGSSVAMKLAGVAEILSRQMVKKFSTYNVRATAGLASREDALCPTLALSQALSTSIKSAIATVDMSDPRKQKW</sequence>
<evidence type="ECO:0000313" key="1">
    <source>
        <dbReference type="EMBL" id="KAK9423258.1"/>
    </source>
</evidence>
<comment type="caution">
    <text evidence="1">The sequence shown here is derived from an EMBL/GenBank/DDBJ whole genome shotgun (WGS) entry which is preliminary data.</text>
</comment>
<dbReference type="EMBL" id="JARVKF010000079">
    <property type="protein sequence ID" value="KAK9423258.1"/>
    <property type="molecule type" value="Genomic_DNA"/>
</dbReference>
<keyword evidence="2" id="KW-1185">Reference proteome</keyword>
<evidence type="ECO:0000313" key="2">
    <source>
        <dbReference type="Proteomes" id="UP001408356"/>
    </source>
</evidence>
<dbReference type="Proteomes" id="UP001408356">
    <property type="component" value="Unassembled WGS sequence"/>
</dbReference>
<reference evidence="1 2" key="1">
    <citation type="journal article" date="2024" name="J. Plant Pathol.">
        <title>Sequence and assembly of the genome of Seiridium unicorne, isolate CBS 538.82, causal agent of cypress canker disease.</title>
        <authorList>
            <person name="Scali E."/>
            <person name="Rocca G.D."/>
            <person name="Danti R."/>
            <person name="Garbelotto M."/>
            <person name="Barberini S."/>
            <person name="Baroncelli R."/>
            <person name="Emiliani G."/>
        </authorList>
    </citation>
    <scope>NUCLEOTIDE SEQUENCE [LARGE SCALE GENOMIC DNA]</scope>
    <source>
        <strain evidence="1 2">BM-138-508</strain>
    </source>
</reference>
<accession>A0ABR2V8M0</accession>
<proteinExistence type="predicted"/>